<dbReference type="Gene3D" id="3.40.710.10">
    <property type="entry name" value="DD-peptidase/beta-lactamase superfamily"/>
    <property type="match status" value="2"/>
</dbReference>
<comment type="similarity">
    <text evidence="1">Belongs to the peptidase S13 family.</text>
</comment>
<dbReference type="SUPFAM" id="SSF56601">
    <property type="entry name" value="beta-lactamase/transpeptidase-like"/>
    <property type="match status" value="2"/>
</dbReference>
<dbReference type="GO" id="GO:0000270">
    <property type="term" value="P:peptidoglycan metabolic process"/>
    <property type="evidence" value="ECO:0007669"/>
    <property type="project" value="TreeGrafter"/>
</dbReference>
<keyword evidence="2 4" id="KW-0378">Hydrolase</keyword>
<dbReference type="PANTHER" id="PTHR30023">
    <property type="entry name" value="D-ALANYL-D-ALANINE CARBOXYPEPTIDASE"/>
    <property type="match status" value="1"/>
</dbReference>
<keyword evidence="4" id="KW-0121">Carboxypeptidase</keyword>
<evidence type="ECO:0000256" key="1">
    <source>
        <dbReference type="ARBA" id="ARBA00006096"/>
    </source>
</evidence>
<evidence type="ECO:0000313" key="5">
    <source>
        <dbReference type="Proteomes" id="UP000281915"/>
    </source>
</evidence>
<keyword evidence="3" id="KW-0732">Signal</keyword>
<evidence type="ECO:0000313" key="4">
    <source>
        <dbReference type="EMBL" id="RNB73249.1"/>
    </source>
</evidence>
<sequence length="962" mass="104527">MNQKVKQACMWLMVLAMILSVSAAPVYAESGAEAVSPLQAQIEKRLSDLKKDDNSVGLHAGIAIYDLTEKRFLYQHQAKRSYIPASTLKLFTTITGLDRLGPDYRWKTEVLIDGSLVGNGVVQGNLILKGYGDPSLKQSDLRDIALALKEKGIRRVTGKLLVDESYFDTQRLGMGWMWDDEPYGYSAQISGLAAEKNSVTVTITPGKASAPAVTLQPATTYVAITNQIQTVPNSGSTSITVERPRGKNEIILKGTIGAQAKPYQEAVTMEDPALFVGELWRDILLQEGIITPAQKGIEKTVATHGTALHTHYSKPLSELVIELNKESDNFYADMLLKTLGATQKGEGSFAAGSEAVRDMLKHAGINSGFRVVDGSGLSRFNWITPEQMVTMLAFVQEQSYREALEASLPIAGVDGTLKNRLKGTIAEKKAIAKTGSMGGVNTLAGYVTAQNGHKLAYVIMTNGVYKSKYARDLQDQIIVLSTAYPQLSMPDGYASDGQKTYKLSATLDPILDQPQLENLAVGLLVKSVDSTGDEAVWYERDADTLLTPAANVKMLTSAAALSQLGPEYVYKTELYTDAAKADSPVIQGNLYVKGYGDPTIHTDDSLKVQNGVSVEQIVDDLKKRGIKQITGNLILDETYFDQERLGLGWTWDDEDEAFNPRIGALSLNRGTIALAYEPGDQEGDAVRVSLYPNTSYLSVKNEAVTVEGGRDSVVIERDRGTNQIRLTGTLPLDDQGGAKRIPVEEPAMYFGTVLKEKMEEEGIRFSGNSKIVLGAVPATAVKQSEFTSQPLRQIVDYMSKQSDNGYAEMILKSIGAHKQANGSADSGVQSVLEMVQAMGGKTNFDMMDGSGLTRYNLISPRHFVSVLEGMSKQHEISPVFEEALSLAGVDGTLEERFIGTAAEDNLTGVTGSMTDVRSLSGYVTTKSGEKLVFSLIINGYMSNDLDLNRIEEQIVNSLASYD</sequence>
<keyword evidence="4" id="KW-0645">Protease</keyword>
<reference evidence="4 5" key="1">
    <citation type="submission" date="2018-10" db="EMBL/GenBank/DDBJ databases">
        <title>Phylogenomics of Brevibacillus.</title>
        <authorList>
            <person name="Dunlap C."/>
        </authorList>
    </citation>
    <scope>NUCLEOTIDE SEQUENCE [LARGE SCALE GENOMIC DNA]</scope>
    <source>
        <strain evidence="4 5">JCM 15085</strain>
    </source>
</reference>
<dbReference type="AlphaFoldDB" id="A0A3M8CC82"/>
<organism evidence="4 5">
    <name type="scientific">Brevibacillus panacihumi</name>
    <dbReference type="NCBI Taxonomy" id="497735"/>
    <lineage>
        <taxon>Bacteria</taxon>
        <taxon>Bacillati</taxon>
        <taxon>Bacillota</taxon>
        <taxon>Bacilli</taxon>
        <taxon>Bacillales</taxon>
        <taxon>Paenibacillaceae</taxon>
        <taxon>Brevibacillus</taxon>
    </lineage>
</organism>
<name>A0A3M8CC82_9BACL</name>
<dbReference type="EMBL" id="RHHT01000056">
    <property type="protein sequence ID" value="RNB73249.1"/>
    <property type="molecule type" value="Genomic_DNA"/>
</dbReference>
<dbReference type="InterPro" id="IPR000667">
    <property type="entry name" value="Peptidase_S13"/>
</dbReference>
<accession>A0A3M8CC82</accession>
<dbReference type="PRINTS" id="PR00922">
    <property type="entry name" value="DADACBPTASE3"/>
</dbReference>
<dbReference type="PANTHER" id="PTHR30023:SF0">
    <property type="entry name" value="PENICILLIN-SENSITIVE CARBOXYPEPTIDASE A"/>
    <property type="match status" value="1"/>
</dbReference>
<dbReference type="EC" id="3.4.16.4" evidence="4"/>
<dbReference type="GO" id="GO:0009002">
    <property type="term" value="F:serine-type D-Ala-D-Ala carboxypeptidase activity"/>
    <property type="evidence" value="ECO:0007669"/>
    <property type="project" value="UniProtKB-EC"/>
</dbReference>
<dbReference type="Pfam" id="PF02113">
    <property type="entry name" value="Peptidase_S13"/>
    <property type="match status" value="2"/>
</dbReference>
<comment type="caution">
    <text evidence="4">The sequence shown here is derived from an EMBL/GenBank/DDBJ whole genome shotgun (WGS) entry which is preliminary data.</text>
</comment>
<proteinExistence type="inferred from homology"/>
<protein>
    <submittedName>
        <fullName evidence="4">D-alanyl-D-alanine carboxypeptidase/D-alanyl-D-alanine-endopeptidase</fullName>
        <ecNumber evidence="4">3.4.16.4</ecNumber>
    </submittedName>
</protein>
<dbReference type="Proteomes" id="UP000281915">
    <property type="component" value="Unassembled WGS sequence"/>
</dbReference>
<dbReference type="RefSeq" id="WP_122915043.1">
    <property type="nucleotide sequence ID" value="NZ_RHHT01000056.1"/>
</dbReference>
<dbReference type="NCBIfam" id="TIGR00666">
    <property type="entry name" value="PBP4"/>
    <property type="match status" value="2"/>
</dbReference>
<evidence type="ECO:0000256" key="3">
    <source>
        <dbReference type="SAM" id="SignalP"/>
    </source>
</evidence>
<dbReference type="InterPro" id="IPR012338">
    <property type="entry name" value="Beta-lactam/transpept-like"/>
</dbReference>
<feature type="chain" id="PRO_5039510234" evidence="3">
    <location>
        <begin position="24"/>
        <end position="962"/>
    </location>
</feature>
<dbReference type="Gene3D" id="3.50.80.20">
    <property type="entry name" value="D-Ala-D-Ala carboxypeptidase C, peptidase S13"/>
    <property type="match status" value="2"/>
</dbReference>
<feature type="signal peptide" evidence="3">
    <location>
        <begin position="1"/>
        <end position="23"/>
    </location>
</feature>
<gene>
    <name evidence="4" type="primary">dacB</name>
    <name evidence="4" type="ORF">EDM58_20895</name>
</gene>
<evidence type="ECO:0000256" key="2">
    <source>
        <dbReference type="ARBA" id="ARBA00022801"/>
    </source>
</evidence>
<dbReference type="GO" id="GO:0006508">
    <property type="term" value="P:proteolysis"/>
    <property type="evidence" value="ECO:0007669"/>
    <property type="project" value="InterPro"/>
</dbReference>